<evidence type="ECO:0000313" key="3">
    <source>
        <dbReference type="EMBL" id="BDC91600.1"/>
    </source>
</evidence>
<dbReference type="EMBL" id="AP025285">
    <property type="protein sequence ID" value="BDC91600.1"/>
    <property type="molecule type" value="Genomic_DNA"/>
</dbReference>
<dbReference type="RefSeq" id="WP_265591563.1">
    <property type="nucleotide sequence ID" value="NZ_AP025285.1"/>
</dbReference>
<protein>
    <recommendedName>
        <fullName evidence="5">DUF4355 domain-containing protein</fullName>
    </recommendedName>
</protein>
<feature type="coiled-coil region" evidence="1">
    <location>
        <begin position="16"/>
        <end position="77"/>
    </location>
</feature>
<name>A0AAU9CF94_9ACTN</name>
<evidence type="ECO:0000256" key="2">
    <source>
        <dbReference type="SAM" id="MobiDB-lite"/>
    </source>
</evidence>
<keyword evidence="4" id="KW-1185">Reference proteome</keyword>
<proteinExistence type="predicted"/>
<dbReference type="Proteomes" id="UP001431186">
    <property type="component" value="Chromosome"/>
</dbReference>
<keyword evidence="1" id="KW-0175">Coiled coil</keyword>
<feature type="region of interest" description="Disordered" evidence="2">
    <location>
        <begin position="114"/>
        <end position="149"/>
    </location>
</feature>
<evidence type="ECO:0000313" key="4">
    <source>
        <dbReference type="Proteomes" id="UP001431186"/>
    </source>
</evidence>
<dbReference type="AlphaFoldDB" id="A0AAU9CF94"/>
<evidence type="ECO:0000256" key="1">
    <source>
        <dbReference type="SAM" id="Coils"/>
    </source>
</evidence>
<dbReference type="KEGG" id="lcal:ATTO_14720"/>
<sequence length="149" mass="16109">MEFPIENQEAFDAAIKERLARERKKAEERFSDYDDLKAKAAKLDELEEADKTELQKAQEEIASLKKAQEDRAKADEAAETRAKVAKATGIPESLVFGDDEDSMTKNAEAIAAYAKPPAAPPLGEAGSHSDGSASNDNPMALVLPSLFGN</sequence>
<reference evidence="3" key="1">
    <citation type="submission" date="2021-11" db="EMBL/GenBank/DDBJ databases">
        <title>Complete genome sequence of Atopobiaceae bacterium TOC12.</title>
        <authorList>
            <person name="Morinaga K."/>
            <person name="Kusada H."/>
            <person name="Tamaki H."/>
        </authorList>
    </citation>
    <scope>NUCLEOTIDE SEQUENCE</scope>
    <source>
        <strain evidence="3">TOC12</strain>
    </source>
</reference>
<organism evidence="3 4">
    <name type="scientific">Leptogranulimonas caecicola</name>
    <dbReference type="NCBI Taxonomy" id="2894156"/>
    <lineage>
        <taxon>Bacteria</taxon>
        <taxon>Bacillati</taxon>
        <taxon>Actinomycetota</taxon>
        <taxon>Coriobacteriia</taxon>
        <taxon>Coriobacteriales</taxon>
        <taxon>Kribbibacteriaceae</taxon>
        <taxon>Leptogranulimonas</taxon>
    </lineage>
</organism>
<evidence type="ECO:0008006" key="5">
    <source>
        <dbReference type="Google" id="ProtNLM"/>
    </source>
</evidence>
<accession>A0AAU9CF94</accession>
<gene>
    <name evidence="3" type="ORF">ATTO_14720</name>
</gene>